<feature type="domain" description="F5/8 type C" evidence="1">
    <location>
        <begin position="241"/>
        <end position="340"/>
    </location>
</feature>
<dbReference type="AlphaFoldDB" id="A0A0F6SEW3"/>
<dbReference type="OrthoDB" id="68404at2"/>
<dbReference type="EMBL" id="CP011125">
    <property type="protein sequence ID" value="AKF05894.1"/>
    <property type="molecule type" value="Genomic_DNA"/>
</dbReference>
<dbReference type="InterPro" id="IPR008979">
    <property type="entry name" value="Galactose-bd-like_sf"/>
</dbReference>
<keyword evidence="3" id="KW-1185">Reference proteome</keyword>
<dbReference type="KEGG" id="samy:DB32_003043"/>
<reference evidence="2 3" key="1">
    <citation type="submission" date="2015-03" db="EMBL/GenBank/DDBJ databases">
        <title>Genome assembly of Sandaracinus amylolyticus DSM 53668.</title>
        <authorList>
            <person name="Sharma G."/>
            <person name="Subramanian S."/>
        </authorList>
    </citation>
    <scope>NUCLEOTIDE SEQUENCE [LARGE SCALE GENOMIC DNA]</scope>
    <source>
        <strain evidence="2 3">DSM 53668</strain>
    </source>
</reference>
<sequence>MTSATNPGTPTRSSAGRTSPLTSLIEYFTLRRDGELVARVDERARRAIADALALGRQRSDAADTLWANGHTAEGLRLAGSALDATLTAAPTLARSLQLDAAVAPAPPVTEAAAEDPTSAADAELEVDAEAEVDAAAEVDAEAAPAAPVARVEAPVVDERALRATVLRARGASDKEIETIEAARAAFHAASLPLLDAEISPAHGDLYQQVTHARHTADRRLASAALDRRALVFTRVARTASAVLLAVGALTATYFLTRKPEYTVHASAVWADAPAYDQDKAVDGRTDTWWLVPDGQPGWLEVRFSSPHHIERVRMLNTSNAPHHDRGTNQYRLELYGEDGQVLRSIDGDIPFRPDPQWVEQQVDLDGVMRIRFVVVSHHRTSAGLSELEWQ</sequence>
<dbReference type="RefSeq" id="WP_053233116.1">
    <property type="nucleotide sequence ID" value="NZ_CP011125.1"/>
</dbReference>
<dbReference type="Proteomes" id="UP000034883">
    <property type="component" value="Chromosome"/>
</dbReference>
<name>A0A0F6SEW3_9BACT</name>
<dbReference type="PROSITE" id="PS50022">
    <property type="entry name" value="FA58C_3"/>
    <property type="match status" value="1"/>
</dbReference>
<dbReference type="SUPFAM" id="SSF49785">
    <property type="entry name" value="Galactose-binding domain-like"/>
    <property type="match status" value="1"/>
</dbReference>
<organism evidence="2 3">
    <name type="scientific">Sandaracinus amylolyticus</name>
    <dbReference type="NCBI Taxonomy" id="927083"/>
    <lineage>
        <taxon>Bacteria</taxon>
        <taxon>Pseudomonadati</taxon>
        <taxon>Myxococcota</taxon>
        <taxon>Polyangia</taxon>
        <taxon>Polyangiales</taxon>
        <taxon>Sandaracinaceae</taxon>
        <taxon>Sandaracinus</taxon>
    </lineage>
</organism>
<protein>
    <recommendedName>
        <fullName evidence="1">F5/8 type C domain-containing protein</fullName>
    </recommendedName>
</protein>
<dbReference type="Gene3D" id="2.60.120.260">
    <property type="entry name" value="Galactose-binding domain-like"/>
    <property type="match status" value="1"/>
</dbReference>
<accession>A0A0F6SEW3</accession>
<evidence type="ECO:0000313" key="2">
    <source>
        <dbReference type="EMBL" id="AKF05894.1"/>
    </source>
</evidence>
<proteinExistence type="predicted"/>
<dbReference type="InterPro" id="IPR000421">
    <property type="entry name" value="FA58C"/>
</dbReference>
<evidence type="ECO:0000259" key="1">
    <source>
        <dbReference type="PROSITE" id="PS50022"/>
    </source>
</evidence>
<gene>
    <name evidence="2" type="ORF">DB32_003043</name>
</gene>
<evidence type="ECO:0000313" key="3">
    <source>
        <dbReference type="Proteomes" id="UP000034883"/>
    </source>
</evidence>